<evidence type="ECO:0000256" key="1">
    <source>
        <dbReference type="ARBA" id="ARBA00008779"/>
    </source>
</evidence>
<sequence>MRSEWITCLCLAAGVSSVQAEAVLTVSASAPAGALVSNPTASSYTRSFHDGSSGKTTRGNSFLMPDTGDEFPGYQVTGVTLRKDAAQSFGSGDALQLWLFTWEPTMDGNDESGWTQAGTTGTDDGDPLSGTGMTALKVESVDLNGLSFADESFLTFDFSSSPLYFAENKAYGFLIGYVDGAGDSAYFQYRESGSSAYADGVEIRTAGIPSYNQAYSPRDVVFYINGNAIDAGMYAIDEDEDGLSDVWESMNFGNLNQLGTGNPDGDGLDNEAEETNGTDPNKADSDSDGLADEVEVAGVTDPMNPDCDDDGLLDGVESDTGTYAGPGNTGTDPLLADTDDDGVDDATEIQLGYDPSDGTHVPNLAEKPNIVFIMIDDLDIREIGVYGQATLQTPRVDTMASQGMMFTDYYTASPVCQSCRSCLMSGQDARRSQDRHNSTMALQTDRVTLAEVLKQAGYTTGLVGKWGLGGSTTVGAPWNQGFDFFCGYLSQTAAHRFFPKYLWKNDQKIYFNEDQLGAGDSLYIPGAANLNAITKAWSNDFGNVCSHDVVVAEGLRFIEDHADKPFFLYCAWTPPHAYMYPAATLDALTDADGLLYDPLDLDQTLINAVYPGMPFGEDEYAAGWPNFNNHCYASMVSAADRDTGRILDKLVELGIDDRTLVIFCSDNGEDEPTFLTPEHLKPGYSDFRGLKRDCYEGGIREPFVAWWPGTIQAGTTSGVVGTFADMLPTFAELAGMSSPAQVTGRSILPALLGGSEADLQPRNYHYWSFTEGDRRWRAVRSGDWKIVRTRKTDGSAPTYELFNLAADLYETTDLSTNETDVLARLIPLVEGTHEVSVSTYFKADDEFFTKTDLTPAAYLFGSHDAAGANNGYTLTPSGTGSAFNYLPFENGLGASARFDWKLNFPSSTAASFLLGNANEVSQCLAVRIDASSLQVAVSYPGQTTVSTTLPAEDFEGSQANCTMDLDPATGAGQLVVGATVLPFDFSTDLGPLRFWGYEVETSAVRASRPRWRMISSTGGAQRLVDGEGILAAEYTVPAAHGDEAVMLQYSTDLQSWIDNPPGVVDLRSTGSQGELQGSWTLPADSLLPRNNPNLFFRVQAE</sequence>
<reference evidence="6 7" key="1">
    <citation type="submission" date="2019-04" db="EMBL/GenBank/DDBJ databases">
        <authorList>
            <person name="Van Vliet M D."/>
        </authorList>
    </citation>
    <scope>NUCLEOTIDE SEQUENCE [LARGE SCALE GENOMIC DNA]</scope>
    <source>
        <strain evidence="6 7">F1</strain>
    </source>
</reference>
<feature type="signal peptide" evidence="4">
    <location>
        <begin position="1"/>
        <end position="20"/>
    </location>
</feature>
<feature type="region of interest" description="Disordered" evidence="3">
    <location>
        <begin position="311"/>
        <end position="333"/>
    </location>
</feature>
<name>A0A6C2TVU4_PONDE</name>
<dbReference type="PANTHER" id="PTHR42693:SF53">
    <property type="entry name" value="ENDO-4-O-SULFATASE"/>
    <property type="match status" value="1"/>
</dbReference>
<evidence type="ECO:0000313" key="7">
    <source>
        <dbReference type="Proteomes" id="UP000366872"/>
    </source>
</evidence>
<keyword evidence="7" id="KW-1185">Reference proteome</keyword>
<dbReference type="InterPro" id="IPR000917">
    <property type="entry name" value="Sulfatase_N"/>
</dbReference>
<evidence type="ECO:0000256" key="2">
    <source>
        <dbReference type="ARBA" id="ARBA00022801"/>
    </source>
</evidence>
<dbReference type="InterPro" id="IPR017850">
    <property type="entry name" value="Alkaline_phosphatase_core_sf"/>
</dbReference>
<feature type="compositionally biased region" description="Acidic residues" evidence="3">
    <location>
        <begin position="266"/>
        <end position="276"/>
    </location>
</feature>
<proteinExistence type="inferred from homology"/>
<dbReference type="InterPro" id="IPR050738">
    <property type="entry name" value="Sulfatase"/>
</dbReference>
<dbReference type="Gene3D" id="3.40.720.10">
    <property type="entry name" value="Alkaline Phosphatase, subunit A"/>
    <property type="match status" value="1"/>
</dbReference>
<protein>
    <submittedName>
        <fullName evidence="6">Arylsulfatase</fullName>
    </submittedName>
</protein>
<dbReference type="Pfam" id="PF00884">
    <property type="entry name" value="Sulfatase"/>
    <property type="match status" value="1"/>
</dbReference>
<evidence type="ECO:0000313" key="6">
    <source>
        <dbReference type="EMBL" id="VGO11723.1"/>
    </source>
</evidence>
<dbReference type="SUPFAM" id="SSF53649">
    <property type="entry name" value="Alkaline phosphatase-like"/>
    <property type="match status" value="1"/>
</dbReference>
<dbReference type="EMBL" id="CAAHFG010000001">
    <property type="protein sequence ID" value="VGO11723.1"/>
    <property type="molecule type" value="Genomic_DNA"/>
</dbReference>
<gene>
    <name evidence="6" type="primary">atsA_13</name>
    <name evidence="6" type="ORF">PDESU_00269</name>
</gene>
<keyword evidence="2" id="KW-0378">Hydrolase</keyword>
<dbReference type="RefSeq" id="WP_136077456.1">
    <property type="nucleotide sequence ID" value="NZ_CAAHFG010000001.1"/>
</dbReference>
<feature type="domain" description="Sulfatase N-terminal" evidence="5">
    <location>
        <begin position="368"/>
        <end position="736"/>
    </location>
</feature>
<organism evidence="6 7">
    <name type="scientific">Pontiella desulfatans</name>
    <dbReference type="NCBI Taxonomy" id="2750659"/>
    <lineage>
        <taxon>Bacteria</taxon>
        <taxon>Pseudomonadati</taxon>
        <taxon>Kiritimatiellota</taxon>
        <taxon>Kiritimatiellia</taxon>
        <taxon>Kiritimatiellales</taxon>
        <taxon>Pontiellaceae</taxon>
        <taxon>Pontiella</taxon>
    </lineage>
</organism>
<evidence type="ECO:0000259" key="5">
    <source>
        <dbReference type="Pfam" id="PF00884"/>
    </source>
</evidence>
<dbReference type="PANTHER" id="PTHR42693">
    <property type="entry name" value="ARYLSULFATASE FAMILY MEMBER"/>
    <property type="match status" value="1"/>
</dbReference>
<feature type="region of interest" description="Disordered" evidence="3">
    <location>
        <begin position="254"/>
        <end position="289"/>
    </location>
</feature>
<evidence type="ECO:0000256" key="4">
    <source>
        <dbReference type="SAM" id="SignalP"/>
    </source>
</evidence>
<comment type="similarity">
    <text evidence="1">Belongs to the sulfatase family.</text>
</comment>
<dbReference type="GO" id="GO:0004065">
    <property type="term" value="F:arylsulfatase activity"/>
    <property type="evidence" value="ECO:0007669"/>
    <property type="project" value="TreeGrafter"/>
</dbReference>
<keyword evidence="4" id="KW-0732">Signal</keyword>
<evidence type="ECO:0000256" key="3">
    <source>
        <dbReference type="SAM" id="MobiDB-lite"/>
    </source>
</evidence>
<dbReference type="AlphaFoldDB" id="A0A6C2TVU4"/>
<accession>A0A6C2TVU4</accession>
<feature type="chain" id="PRO_5028917067" evidence="4">
    <location>
        <begin position="21"/>
        <end position="1101"/>
    </location>
</feature>
<dbReference type="Proteomes" id="UP000366872">
    <property type="component" value="Unassembled WGS sequence"/>
</dbReference>
<dbReference type="Gene3D" id="3.30.1120.10">
    <property type="match status" value="1"/>
</dbReference>